<dbReference type="PROSITE" id="PS51318">
    <property type="entry name" value="TAT"/>
    <property type="match status" value="1"/>
</dbReference>
<protein>
    <submittedName>
        <fullName evidence="2">Uncharacterized protein</fullName>
    </submittedName>
</protein>
<dbReference type="EMBL" id="PJOS01000042">
    <property type="protein sequence ID" value="PKT70936.1"/>
    <property type="molecule type" value="Genomic_DNA"/>
</dbReference>
<dbReference type="AlphaFoldDB" id="A0A2I0SLW7"/>
<evidence type="ECO:0000256" key="1">
    <source>
        <dbReference type="SAM" id="SignalP"/>
    </source>
</evidence>
<accession>A0A2I0SLW7</accession>
<dbReference type="Proteomes" id="UP000236178">
    <property type="component" value="Unassembled WGS sequence"/>
</dbReference>
<name>A0A2I0SLW7_9ACTN</name>
<gene>
    <name evidence="2" type="ORF">CW362_21950</name>
</gene>
<evidence type="ECO:0000313" key="2">
    <source>
        <dbReference type="EMBL" id="PKT70936.1"/>
    </source>
</evidence>
<dbReference type="RefSeq" id="WP_103551224.1">
    <property type="nucleotide sequence ID" value="NZ_JBHJSK010000023.1"/>
</dbReference>
<feature type="chain" id="PRO_5014187706" evidence="1">
    <location>
        <begin position="37"/>
        <end position="115"/>
    </location>
</feature>
<feature type="signal peptide" evidence="1">
    <location>
        <begin position="1"/>
        <end position="36"/>
    </location>
</feature>
<dbReference type="InterPro" id="IPR006311">
    <property type="entry name" value="TAT_signal"/>
</dbReference>
<organism evidence="2 3">
    <name type="scientific">Streptomyces populi</name>
    <dbReference type="NCBI Taxonomy" id="2058924"/>
    <lineage>
        <taxon>Bacteria</taxon>
        <taxon>Bacillati</taxon>
        <taxon>Actinomycetota</taxon>
        <taxon>Actinomycetes</taxon>
        <taxon>Kitasatosporales</taxon>
        <taxon>Streptomycetaceae</taxon>
        <taxon>Streptomyces</taxon>
    </lineage>
</organism>
<keyword evidence="3" id="KW-1185">Reference proteome</keyword>
<keyword evidence="1" id="KW-0732">Signal</keyword>
<reference evidence="2 3" key="1">
    <citation type="submission" date="2017-12" db="EMBL/GenBank/DDBJ databases">
        <title>Streptomyces populusis sp. nov., a novel endophytic actinobacterium isolated from stems of Populus adenopoda Maxim.</title>
        <authorList>
            <person name="Wang Z."/>
        </authorList>
    </citation>
    <scope>NUCLEOTIDE SEQUENCE [LARGE SCALE GENOMIC DNA]</scope>
    <source>
        <strain evidence="2 3">A249</strain>
    </source>
</reference>
<comment type="caution">
    <text evidence="2">The sequence shown here is derived from an EMBL/GenBank/DDBJ whole genome shotgun (WGS) entry which is preliminary data.</text>
</comment>
<proteinExistence type="predicted"/>
<evidence type="ECO:0000313" key="3">
    <source>
        <dbReference type="Proteomes" id="UP000236178"/>
    </source>
</evidence>
<sequence length="115" mass="11702">MPVPTHPTVRRLLGTVGFTVVAAVMAAGALAPPATAADSPAAAAASADPSRSAIAAQAPAAAPRIAADFRHWGGSYPDKASAEAAGALLMLAGTAAAYTVEYIWTHGSEWVLWYW</sequence>